<dbReference type="PROSITE" id="PS51257">
    <property type="entry name" value="PROKAR_LIPOPROTEIN"/>
    <property type="match status" value="1"/>
</dbReference>
<gene>
    <name evidence="2" type="ORF">SAMN06296052_105196</name>
</gene>
<feature type="signal peptide" evidence="1">
    <location>
        <begin position="1"/>
        <end position="21"/>
    </location>
</feature>
<sequence length="328" mass="36614">MRTSKFKSLALLFLAACSMFGCELEQDVDLPAHTPQLSLRLMLMNAAPTVENYQVNKFSQLFVGRSQSVMSSEATLAGVADADVKLLNEVGQVVEVYQHTGTYHGEYQPSEMQGYYEATKGFVPEAGKTYKVQASYFKFKPIEATVKMPAETAVPSMSFDSSPPASPDSYYKEGDLKLTIADKGGEKNYYRIVVYALDSAHARIENYPAYSVNSYSEPEFGNDERLRLGEPFTDELYTSGSISFFSKISFPGKSSLRFQGDKARATKYLEVQVQQLSADEYLYYKTLQAQHRTDDNPFAEHINVHNNVHNGFGVLGGVTVTRFMLDVP</sequence>
<dbReference type="InterPro" id="IPR025345">
    <property type="entry name" value="DUF4249"/>
</dbReference>
<dbReference type="Proteomes" id="UP000198432">
    <property type="component" value="Unassembled WGS sequence"/>
</dbReference>
<accession>A0A239DYK0</accession>
<evidence type="ECO:0000256" key="1">
    <source>
        <dbReference type="SAM" id="SignalP"/>
    </source>
</evidence>
<dbReference type="OrthoDB" id="1115009at2"/>
<dbReference type="RefSeq" id="WP_089318615.1">
    <property type="nucleotide sequence ID" value="NZ_FZOQ01000005.1"/>
</dbReference>
<dbReference type="Pfam" id="PF14054">
    <property type="entry name" value="DUF4249"/>
    <property type="match status" value="1"/>
</dbReference>
<name>A0A239DYK0_9BACT</name>
<feature type="chain" id="PRO_5013280543" description="DUF4249 domain-containing protein" evidence="1">
    <location>
        <begin position="22"/>
        <end position="328"/>
    </location>
</feature>
<protein>
    <recommendedName>
        <fullName evidence="4">DUF4249 domain-containing protein</fullName>
    </recommendedName>
</protein>
<organism evidence="2 3">
    <name type="scientific">Pontibacter ummariensis</name>
    <dbReference type="NCBI Taxonomy" id="1610492"/>
    <lineage>
        <taxon>Bacteria</taxon>
        <taxon>Pseudomonadati</taxon>
        <taxon>Bacteroidota</taxon>
        <taxon>Cytophagia</taxon>
        <taxon>Cytophagales</taxon>
        <taxon>Hymenobacteraceae</taxon>
        <taxon>Pontibacter</taxon>
    </lineage>
</organism>
<keyword evidence="3" id="KW-1185">Reference proteome</keyword>
<evidence type="ECO:0000313" key="3">
    <source>
        <dbReference type="Proteomes" id="UP000198432"/>
    </source>
</evidence>
<evidence type="ECO:0008006" key="4">
    <source>
        <dbReference type="Google" id="ProtNLM"/>
    </source>
</evidence>
<proteinExistence type="predicted"/>
<reference evidence="3" key="1">
    <citation type="submission" date="2017-06" db="EMBL/GenBank/DDBJ databases">
        <authorList>
            <person name="Varghese N."/>
            <person name="Submissions S."/>
        </authorList>
    </citation>
    <scope>NUCLEOTIDE SEQUENCE [LARGE SCALE GENOMIC DNA]</scope>
    <source>
        <strain evidence="3">NKM1</strain>
    </source>
</reference>
<dbReference type="AlphaFoldDB" id="A0A239DYK0"/>
<evidence type="ECO:0000313" key="2">
    <source>
        <dbReference type="EMBL" id="SNS37546.1"/>
    </source>
</evidence>
<dbReference type="EMBL" id="FZOQ01000005">
    <property type="protein sequence ID" value="SNS37546.1"/>
    <property type="molecule type" value="Genomic_DNA"/>
</dbReference>
<keyword evidence="1" id="KW-0732">Signal</keyword>